<evidence type="ECO:0000313" key="1">
    <source>
        <dbReference type="EMBL" id="CAD8901985.1"/>
    </source>
</evidence>
<dbReference type="EMBL" id="HBFR01039945">
    <property type="protein sequence ID" value="CAD8901987.1"/>
    <property type="molecule type" value="Transcribed_RNA"/>
</dbReference>
<proteinExistence type="predicted"/>
<gene>
    <name evidence="1" type="ORF">CHYS00102_LOCUS29204</name>
    <name evidence="2" type="ORF">CHYS00102_LOCUS29206</name>
</gene>
<dbReference type="AlphaFoldDB" id="A0A6U5LT45"/>
<name>A0A6U5LT45_9STRA</name>
<dbReference type="EMBL" id="HBFR01039943">
    <property type="protein sequence ID" value="CAD8901985.1"/>
    <property type="molecule type" value="Transcribed_RNA"/>
</dbReference>
<sequence>MAACLLVKDDNDRLPEWIAYHYQVLPLRKLIIAVDPTSNESPGDVLERWKLFDLQLDFETWSEEDFIPDSDTLQNKMNRISVRKLKEKANLGKNDEVTAEQIDMFRRHIVRQKEFICQCLHSLKRSGWGWTLLVDSDEYLLFNSVDRGNLERKYPLTGKTVGNEYNNPERLKQINEMRLKLPQTGKTTVMDYIDEQNGSVPWIDEPCMPLPRIFFGALESPESVTSDAVPQGFDVNSLSTLRYRKHSEKGAFKHNFYDKSLVDVSRISHMALDNITLYNAHRPLKECYDVRPFDDTLAIRKWEVEGKIFSNITPLWRSLLRVNHYLGPWKSYSRRKDPRRNLKLYNDLGNVDYGSDDEIVPWFSSFIENVGLEVAKKLLELPDTSNDDDD</sequence>
<protein>
    <recommendedName>
        <fullName evidence="3">Glycosyltransferase family 92 protein</fullName>
    </recommendedName>
</protein>
<reference evidence="1" key="1">
    <citation type="submission" date="2021-01" db="EMBL/GenBank/DDBJ databases">
        <authorList>
            <person name="Corre E."/>
            <person name="Pelletier E."/>
            <person name="Niang G."/>
            <person name="Scheremetjew M."/>
            <person name="Finn R."/>
            <person name="Kale V."/>
            <person name="Holt S."/>
            <person name="Cochrane G."/>
            <person name="Meng A."/>
            <person name="Brown T."/>
            <person name="Cohen L."/>
        </authorList>
    </citation>
    <scope>NUCLEOTIDE SEQUENCE</scope>
    <source>
        <strain evidence="1">308</strain>
    </source>
</reference>
<accession>A0A6U5LT45</accession>
<organism evidence="1">
    <name type="scientific">Corethron hystrix</name>
    <dbReference type="NCBI Taxonomy" id="216773"/>
    <lineage>
        <taxon>Eukaryota</taxon>
        <taxon>Sar</taxon>
        <taxon>Stramenopiles</taxon>
        <taxon>Ochrophyta</taxon>
        <taxon>Bacillariophyta</taxon>
        <taxon>Coscinodiscophyceae</taxon>
        <taxon>Corethrophycidae</taxon>
        <taxon>Corethrales</taxon>
        <taxon>Corethraceae</taxon>
        <taxon>Corethron</taxon>
    </lineage>
</organism>
<evidence type="ECO:0008006" key="3">
    <source>
        <dbReference type="Google" id="ProtNLM"/>
    </source>
</evidence>
<evidence type="ECO:0000313" key="2">
    <source>
        <dbReference type="EMBL" id="CAD8901987.1"/>
    </source>
</evidence>